<feature type="transmembrane region" description="Helical" evidence="10">
    <location>
        <begin position="409"/>
        <end position="430"/>
    </location>
</feature>
<protein>
    <recommendedName>
        <fullName evidence="8">Alpha-(1-&gt;6)-mannopyranosyltransferase A</fullName>
    </recommendedName>
</protein>
<evidence type="ECO:0000256" key="3">
    <source>
        <dbReference type="ARBA" id="ARBA00022679"/>
    </source>
</evidence>
<keyword evidence="4 10" id="KW-0812">Transmembrane</keyword>
<evidence type="ECO:0000256" key="4">
    <source>
        <dbReference type="ARBA" id="ARBA00022692"/>
    </source>
</evidence>
<evidence type="ECO:0000256" key="7">
    <source>
        <dbReference type="ARBA" id="ARBA00043987"/>
    </source>
</evidence>
<dbReference type="PATRIC" id="fig|136857.5.peg.1790"/>
<evidence type="ECO:0000313" key="12">
    <source>
        <dbReference type="Proteomes" id="UP000035540"/>
    </source>
</evidence>
<keyword evidence="5 10" id="KW-1133">Transmembrane helix</keyword>
<feature type="transmembrane region" description="Helical" evidence="10">
    <location>
        <begin position="104"/>
        <end position="123"/>
    </location>
</feature>
<evidence type="ECO:0000256" key="9">
    <source>
        <dbReference type="SAM" id="MobiDB-lite"/>
    </source>
</evidence>
<comment type="similarity">
    <text evidence="7">Belongs to the MptA/B family.</text>
</comment>
<keyword evidence="6 10" id="KW-0472">Membrane</keyword>
<keyword evidence="12" id="KW-1185">Reference proteome</keyword>
<feature type="transmembrane region" description="Helical" evidence="10">
    <location>
        <begin position="467"/>
        <end position="487"/>
    </location>
</feature>
<dbReference type="Proteomes" id="UP000035540">
    <property type="component" value="Chromosome"/>
</dbReference>
<feature type="transmembrane region" description="Helical" evidence="10">
    <location>
        <begin position="374"/>
        <end position="397"/>
    </location>
</feature>
<keyword evidence="3 11" id="KW-0808">Transferase</keyword>
<dbReference type="STRING" id="136857.CTEST_09000"/>
<feature type="transmembrane region" description="Helical" evidence="10">
    <location>
        <begin position="54"/>
        <end position="76"/>
    </location>
</feature>
<dbReference type="InterPro" id="IPR049829">
    <property type="entry name" value="MptA/B-like"/>
</dbReference>
<evidence type="ECO:0000256" key="2">
    <source>
        <dbReference type="ARBA" id="ARBA00022676"/>
    </source>
</evidence>
<dbReference type="KEGG" id="cted:CTEST_09000"/>
<feature type="region of interest" description="Disordered" evidence="9">
    <location>
        <begin position="497"/>
        <end position="537"/>
    </location>
</feature>
<name>A0A0G3H795_9CORY</name>
<feature type="transmembrane region" description="Helical" evidence="10">
    <location>
        <begin position="260"/>
        <end position="289"/>
    </location>
</feature>
<dbReference type="GO" id="GO:0016020">
    <property type="term" value="C:membrane"/>
    <property type="evidence" value="ECO:0007669"/>
    <property type="project" value="UniProtKB-SubCell"/>
</dbReference>
<sequence length="537" mass="57701">MRLTVSALPSAIPLGAFGTVVLALASFGGGATRNRGGILDSLGLNFFAFGHGQAISNATLWVGLLSLLAAWVLLGYRTVINRDGRPYGDDGDVDKRTGTVRRALWMWIVPLLFAAPMMSRDVYSYLMQGAMLRDGFDPYTQGAAVNPGPYLLEVSHDWRNTTTPYGPLHLWLGEGITRLVGDNVTAGVIVYKIVSVIGFAGIAWAIPKIARRLGGDPALALWLGVANPVMILHMIGGMHNESVMVGLVSIGLLACLNRRFFIGIALIAVAVSLKATAAIALPFVVWLMLNHYAGEAASLGRRLAIFVASGAVAVLETLAVVAAVTWASGSSWGWLSEISGNSKVINPLAFPSLMASLFTPYLQVINEDIEYNTVLAILRPASMLVMLIGLVIVWWLFRQNDRRNIMGTTAAYQVAFVFNSVTLPWYYASVISLLGTFRPPGWVLRLGTGASIIITVAFTGSGNHVLFNPWWMVPMTVLAWTLTDFIYRDGAIGRRLRATPPATPPATEPSPARGAAPHEPGGRGEPQPDVPAGSRPE</sequence>
<dbReference type="InterPro" id="IPR017822">
    <property type="entry name" value="MptA-like"/>
</dbReference>
<dbReference type="Pfam" id="PF26314">
    <property type="entry name" value="MptA_B_family"/>
    <property type="match status" value="1"/>
</dbReference>
<evidence type="ECO:0000256" key="5">
    <source>
        <dbReference type="ARBA" id="ARBA00022989"/>
    </source>
</evidence>
<evidence type="ECO:0000256" key="6">
    <source>
        <dbReference type="ARBA" id="ARBA00023136"/>
    </source>
</evidence>
<dbReference type="NCBIfam" id="NF038066">
    <property type="entry name" value="MptB"/>
    <property type="match status" value="1"/>
</dbReference>
<feature type="transmembrane region" description="Helical" evidence="10">
    <location>
        <begin position="442"/>
        <end position="461"/>
    </location>
</feature>
<keyword evidence="2 11" id="KW-0328">Glycosyltransferase</keyword>
<dbReference type="GO" id="GO:0016757">
    <property type="term" value="F:glycosyltransferase activity"/>
    <property type="evidence" value="ECO:0007669"/>
    <property type="project" value="UniProtKB-KW"/>
</dbReference>
<accession>A0A0G3H795</accession>
<comment type="subcellular location">
    <subcellularLocation>
        <location evidence="1">Membrane</location>
        <topology evidence="1">Multi-pass membrane protein</topology>
    </subcellularLocation>
</comment>
<evidence type="ECO:0000256" key="1">
    <source>
        <dbReference type="ARBA" id="ARBA00004141"/>
    </source>
</evidence>
<reference evidence="12" key="2">
    <citation type="submission" date="2015-05" db="EMBL/GenBank/DDBJ databases">
        <title>Complete genome sequence of Corynebacterium testudinoris DSM 44614, recovered from necrotic lesions in the mouth of a tortoise.</title>
        <authorList>
            <person name="Ruckert C."/>
            <person name="Albersmeier A."/>
            <person name="Winkler A."/>
            <person name="Tauch A."/>
        </authorList>
    </citation>
    <scope>NUCLEOTIDE SEQUENCE [LARGE SCALE GENOMIC DNA]</scope>
    <source>
        <strain evidence="12">DSM 44614</strain>
    </source>
</reference>
<feature type="transmembrane region" description="Helical" evidence="10">
    <location>
        <begin position="344"/>
        <end position="362"/>
    </location>
</feature>
<dbReference type="RefSeq" id="WP_083985530.1">
    <property type="nucleotide sequence ID" value="NZ_CP011545.1"/>
</dbReference>
<feature type="transmembrane region" description="Helical" evidence="10">
    <location>
        <begin position="218"/>
        <end position="240"/>
    </location>
</feature>
<dbReference type="NCBIfam" id="TIGR03459">
    <property type="entry name" value="crt_membr"/>
    <property type="match status" value="1"/>
</dbReference>
<organism evidence="11 12">
    <name type="scientific">Corynebacterium testudinoris</name>
    <dbReference type="NCBI Taxonomy" id="136857"/>
    <lineage>
        <taxon>Bacteria</taxon>
        <taxon>Bacillati</taxon>
        <taxon>Actinomycetota</taxon>
        <taxon>Actinomycetes</taxon>
        <taxon>Mycobacteriales</taxon>
        <taxon>Corynebacteriaceae</taxon>
        <taxon>Corynebacterium</taxon>
    </lineage>
</organism>
<feature type="transmembrane region" description="Helical" evidence="10">
    <location>
        <begin position="301"/>
        <end position="324"/>
    </location>
</feature>
<gene>
    <name evidence="11" type="primary">mptA</name>
    <name evidence="11" type="ORF">CTEST_09000</name>
</gene>
<evidence type="ECO:0000313" key="11">
    <source>
        <dbReference type="EMBL" id="AKK09229.1"/>
    </source>
</evidence>
<reference evidence="11 12" key="1">
    <citation type="journal article" date="2015" name="Genome Announc.">
        <title>Complete Genome Sequence of the Type Strain Corynebacterium testudinoris DSM 44614, Recovered from Necrotic Lesions in the Mouth of a Tortoise.</title>
        <authorList>
            <person name="Ruckert C."/>
            <person name="Kriete M."/>
            <person name="Jaenicke S."/>
            <person name="Winkler A."/>
            <person name="Tauch A."/>
        </authorList>
    </citation>
    <scope>NUCLEOTIDE SEQUENCE [LARGE SCALE GENOMIC DNA]</scope>
    <source>
        <strain evidence="11 12">DSM 44614</strain>
    </source>
</reference>
<evidence type="ECO:0000256" key="8">
    <source>
        <dbReference type="NCBIfam" id="TIGR03459"/>
    </source>
</evidence>
<evidence type="ECO:0000256" key="10">
    <source>
        <dbReference type="SAM" id="Phobius"/>
    </source>
</evidence>
<dbReference type="OrthoDB" id="5242303at2"/>
<dbReference type="EMBL" id="CP011545">
    <property type="protein sequence ID" value="AKK09229.1"/>
    <property type="molecule type" value="Genomic_DNA"/>
</dbReference>
<proteinExistence type="inferred from homology"/>
<feature type="transmembrane region" description="Helical" evidence="10">
    <location>
        <begin position="188"/>
        <end position="206"/>
    </location>
</feature>
<dbReference type="AlphaFoldDB" id="A0A0G3H795"/>